<keyword evidence="3 6" id="KW-0479">Metal-binding</keyword>
<dbReference type="PANTHER" id="PTHR46015:SF1">
    <property type="entry name" value="HOMOCYSTEINE S-METHYLTRANSFERASE-LIKE ISOFORM 1"/>
    <property type="match status" value="1"/>
</dbReference>
<dbReference type="GO" id="GO:0008168">
    <property type="term" value="F:methyltransferase activity"/>
    <property type="evidence" value="ECO:0007669"/>
    <property type="project" value="UniProtKB-UniRule"/>
</dbReference>
<evidence type="ECO:0000256" key="4">
    <source>
        <dbReference type="ARBA" id="ARBA00022833"/>
    </source>
</evidence>
<dbReference type="InterPro" id="IPR003726">
    <property type="entry name" value="HCY_dom"/>
</dbReference>
<keyword evidence="4 6" id="KW-0862">Zinc</keyword>
<evidence type="ECO:0000256" key="3">
    <source>
        <dbReference type="ARBA" id="ARBA00022723"/>
    </source>
</evidence>
<evidence type="ECO:0000256" key="2">
    <source>
        <dbReference type="ARBA" id="ARBA00022679"/>
    </source>
</evidence>
<dbReference type="EMBL" id="KQ971343">
    <property type="protein sequence ID" value="EFA03390.1"/>
    <property type="molecule type" value="Genomic_DNA"/>
</dbReference>
<feature type="binding site" evidence="6">
    <location>
        <position position="247"/>
    </location>
    <ligand>
        <name>Zn(2+)</name>
        <dbReference type="ChEBI" id="CHEBI:29105"/>
    </ligand>
</feature>
<dbReference type="GO" id="GO:0032259">
    <property type="term" value="P:methylation"/>
    <property type="evidence" value="ECO:0007669"/>
    <property type="project" value="UniProtKB-KW"/>
</dbReference>
<evidence type="ECO:0000313" key="9">
    <source>
        <dbReference type="Proteomes" id="UP000007266"/>
    </source>
</evidence>
<feature type="binding site" evidence="6">
    <location>
        <position position="314"/>
    </location>
    <ligand>
        <name>Zn(2+)</name>
        <dbReference type="ChEBI" id="CHEBI:29105"/>
    </ligand>
</feature>
<evidence type="ECO:0000259" key="7">
    <source>
        <dbReference type="PROSITE" id="PS50970"/>
    </source>
</evidence>
<dbReference type="InterPro" id="IPR051486">
    <property type="entry name" value="Hcy_S-methyltransferase"/>
</dbReference>
<dbReference type="FunFam" id="3.20.20.330:FF:000002">
    <property type="entry name" value="Homocysteine S-methyltransferase"/>
    <property type="match status" value="1"/>
</dbReference>
<dbReference type="PhylomeDB" id="D6WLX1"/>
<dbReference type="FunCoup" id="D6WLX1">
    <property type="interactions" value="66"/>
</dbReference>
<dbReference type="HOGENOM" id="CLU_004914_3_2_1"/>
<evidence type="ECO:0000256" key="6">
    <source>
        <dbReference type="PROSITE-ProRule" id="PRU00333"/>
    </source>
</evidence>
<dbReference type="SUPFAM" id="SSF82282">
    <property type="entry name" value="Homocysteine S-methyltransferase"/>
    <property type="match status" value="1"/>
</dbReference>
<keyword evidence="1 6" id="KW-0489">Methyltransferase</keyword>
<feature type="domain" description="Hcy-binding" evidence="7">
    <location>
        <begin position="14"/>
        <end position="328"/>
    </location>
</feature>
<protein>
    <submittedName>
        <fullName evidence="8">Homocysteine S-methyltransferase 2-like Protein</fullName>
    </submittedName>
</protein>
<dbReference type="KEGG" id="tca:662176"/>
<evidence type="ECO:0000256" key="5">
    <source>
        <dbReference type="ARBA" id="ARBA00034478"/>
    </source>
</evidence>
<keyword evidence="2 6" id="KW-0808">Transferase</keyword>
<comment type="pathway">
    <text evidence="5">Amino-acid biosynthesis; L-methionine biosynthesis via de novo pathway.</text>
</comment>
<dbReference type="InterPro" id="IPR036589">
    <property type="entry name" value="HCY_dom_sf"/>
</dbReference>
<proteinExistence type="predicted"/>
<dbReference type="Pfam" id="PF02574">
    <property type="entry name" value="S-methyl_trans"/>
    <property type="match status" value="1"/>
</dbReference>
<dbReference type="OrthoDB" id="261426at2759"/>
<dbReference type="Proteomes" id="UP000007266">
    <property type="component" value="Linkage group 5"/>
</dbReference>
<keyword evidence="9" id="KW-1185">Reference proteome</keyword>
<evidence type="ECO:0000256" key="1">
    <source>
        <dbReference type="ARBA" id="ARBA00022603"/>
    </source>
</evidence>
<dbReference type="InParanoid" id="D6WLX1"/>
<dbReference type="OMA" id="TECYEAQ"/>
<dbReference type="AlphaFoldDB" id="D6WLX1"/>
<dbReference type="GO" id="GO:0046872">
    <property type="term" value="F:metal ion binding"/>
    <property type="evidence" value="ECO:0007669"/>
    <property type="project" value="UniProtKB-KW"/>
</dbReference>
<evidence type="ECO:0000313" key="8">
    <source>
        <dbReference type="EMBL" id="EFA03390.1"/>
    </source>
</evidence>
<organism evidence="8 9">
    <name type="scientific">Tribolium castaneum</name>
    <name type="common">Red flour beetle</name>
    <dbReference type="NCBI Taxonomy" id="7070"/>
    <lineage>
        <taxon>Eukaryota</taxon>
        <taxon>Metazoa</taxon>
        <taxon>Ecdysozoa</taxon>
        <taxon>Arthropoda</taxon>
        <taxon>Hexapoda</taxon>
        <taxon>Insecta</taxon>
        <taxon>Pterygota</taxon>
        <taxon>Neoptera</taxon>
        <taxon>Endopterygota</taxon>
        <taxon>Coleoptera</taxon>
        <taxon>Polyphaga</taxon>
        <taxon>Cucujiformia</taxon>
        <taxon>Tenebrionidae</taxon>
        <taxon>Tenebrionidae incertae sedis</taxon>
        <taxon>Tribolium</taxon>
    </lineage>
</organism>
<reference evidence="8 9" key="2">
    <citation type="journal article" date="2010" name="Nucleic Acids Res.">
        <title>BeetleBase in 2010: revisions to provide comprehensive genomic information for Tribolium castaneum.</title>
        <authorList>
            <person name="Kim H.S."/>
            <person name="Murphy T."/>
            <person name="Xia J."/>
            <person name="Caragea D."/>
            <person name="Park Y."/>
            <person name="Beeman R.W."/>
            <person name="Lorenzen M.D."/>
            <person name="Butcher S."/>
            <person name="Manak J.R."/>
            <person name="Brown S.J."/>
        </authorList>
    </citation>
    <scope>GENOME REANNOTATION</scope>
    <source>
        <strain evidence="8 9">Georgia GA2</strain>
    </source>
</reference>
<dbReference type="eggNOG" id="KOG1579">
    <property type="taxonomic scope" value="Eukaryota"/>
</dbReference>
<feature type="binding site" evidence="6">
    <location>
        <position position="313"/>
    </location>
    <ligand>
        <name>Zn(2+)</name>
        <dbReference type="ChEBI" id="CHEBI:29105"/>
    </ligand>
</feature>
<name>D6WLX1_TRICA</name>
<comment type="cofactor">
    <cofactor evidence="6">
        <name>Zn(2+)</name>
        <dbReference type="ChEBI" id="CHEBI:29105"/>
    </cofactor>
</comment>
<dbReference type="STRING" id="7070.D6WLX1"/>
<dbReference type="PANTHER" id="PTHR46015">
    <property type="entry name" value="ZGC:172121"/>
    <property type="match status" value="1"/>
</dbReference>
<accession>D6WLX1</accession>
<dbReference type="Gene3D" id="3.20.20.330">
    <property type="entry name" value="Homocysteine-binding-like domain"/>
    <property type="match status" value="1"/>
</dbReference>
<gene>
    <name evidence="8" type="primary">AUGUSTUS-3.0.2_13376</name>
    <name evidence="8" type="ORF">TcasGA2_TC013376</name>
</gene>
<sequence>MAPPGVGSSSEKRHNDTMSANERDIVVLDGGFATQLSCHVSQQIDGDVLWSARFLATDKEAIIDAHLDFLRAGADLVITNSYQASIGGFMEHLKLTKDQSYELIKESVKLARIACQRYNKEFPNSTPPMVVGSVGPYGASLHDGSEYTGSYAKTTPVETMREWHIPRIRALVEAGVDLLALETIPCKIEAEMLVELLKKEFPNTKAWLSFSVRQDGKSLAYGESFQEVARYCYDLNPQQLVAVGVNCVAPRLVETLISGINKDRKNPVPLVVYPNSGESYKVELGWIDRDKCEPVDTYVQKWLDLGVTWVGGCCRTYATDVSRIRQEVEKWKRNKEEKRHQNGQCTQK</sequence>
<dbReference type="PROSITE" id="PS50970">
    <property type="entry name" value="HCY"/>
    <property type="match status" value="1"/>
</dbReference>
<dbReference type="NCBIfam" id="NF007020">
    <property type="entry name" value="PRK09485.1"/>
    <property type="match status" value="1"/>
</dbReference>
<reference evidence="8 9" key="1">
    <citation type="journal article" date="2008" name="Nature">
        <title>The genome of the model beetle and pest Tribolium castaneum.</title>
        <authorList>
            <consortium name="Tribolium Genome Sequencing Consortium"/>
            <person name="Richards S."/>
            <person name="Gibbs R.A."/>
            <person name="Weinstock G.M."/>
            <person name="Brown S.J."/>
            <person name="Denell R."/>
            <person name="Beeman R.W."/>
            <person name="Gibbs R."/>
            <person name="Beeman R.W."/>
            <person name="Brown S.J."/>
            <person name="Bucher G."/>
            <person name="Friedrich M."/>
            <person name="Grimmelikhuijzen C.J."/>
            <person name="Klingler M."/>
            <person name="Lorenzen M."/>
            <person name="Richards S."/>
            <person name="Roth S."/>
            <person name="Schroder R."/>
            <person name="Tautz D."/>
            <person name="Zdobnov E.M."/>
            <person name="Muzny D."/>
            <person name="Gibbs R.A."/>
            <person name="Weinstock G.M."/>
            <person name="Attaway T."/>
            <person name="Bell S."/>
            <person name="Buhay C.J."/>
            <person name="Chandrabose M.N."/>
            <person name="Chavez D."/>
            <person name="Clerk-Blankenburg K.P."/>
            <person name="Cree A."/>
            <person name="Dao M."/>
            <person name="Davis C."/>
            <person name="Chacko J."/>
            <person name="Dinh H."/>
            <person name="Dugan-Rocha S."/>
            <person name="Fowler G."/>
            <person name="Garner T.T."/>
            <person name="Garnes J."/>
            <person name="Gnirke A."/>
            <person name="Hawes A."/>
            <person name="Hernandez J."/>
            <person name="Hines S."/>
            <person name="Holder M."/>
            <person name="Hume J."/>
            <person name="Jhangiani S.N."/>
            <person name="Joshi V."/>
            <person name="Khan Z.M."/>
            <person name="Jackson L."/>
            <person name="Kovar C."/>
            <person name="Kowis A."/>
            <person name="Lee S."/>
            <person name="Lewis L.R."/>
            <person name="Margolis J."/>
            <person name="Morgan M."/>
            <person name="Nazareth L.V."/>
            <person name="Nguyen N."/>
            <person name="Okwuonu G."/>
            <person name="Parker D."/>
            <person name="Richards S."/>
            <person name="Ruiz S.J."/>
            <person name="Santibanez J."/>
            <person name="Savard J."/>
            <person name="Scherer S.E."/>
            <person name="Schneider B."/>
            <person name="Sodergren E."/>
            <person name="Tautz D."/>
            <person name="Vattahil S."/>
            <person name="Villasana D."/>
            <person name="White C.S."/>
            <person name="Wright R."/>
            <person name="Park Y."/>
            <person name="Beeman R.W."/>
            <person name="Lord J."/>
            <person name="Oppert B."/>
            <person name="Lorenzen M."/>
            <person name="Brown S."/>
            <person name="Wang L."/>
            <person name="Savard J."/>
            <person name="Tautz D."/>
            <person name="Richards S."/>
            <person name="Weinstock G."/>
            <person name="Gibbs R.A."/>
            <person name="Liu Y."/>
            <person name="Worley K."/>
            <person name="Weinstock G."/>
            <person name="Elsik C.G."/>
            <person name="Reese J.T."/>
            <person name="Elhaik E."/>
            <person name="Landan G."/>
            <person name="Graur D."/>
            <person name="Arensburger P."/>
            <person name="Atkinson P."/>
            <person name="Beeman R.W."/>
            <person name="Beidler J."/>
            <person name="Brown S.J."/>
            <person name="Demuth J.P."/>
            <person name="Drury D.W."/>
            <person name="Du Y.Z."/>
            <person name="Fujiwara H."/>
            <person name="Lorenzen M."/>
            <person name="Maselli V."/>
            <person name="Osanai M."/>
            <person name="Park Y."/>
            <person name="Robertson H.M."/>
            <person name="Tu Z."/>
            <person name="Wang J.J."/>
            <person name="Wang S."/>
            <person name="Richards S."/>
            <person name="Song H."/>
            <person name="Zhang L."/>
            <person name="Sodergren E."/>
            <person name="Werner D."/>
            <person name="Stanke M."/>
            <person name="Morgenstern B."/>
            <person name="Solovyev V."/>
            <person name="Kosarev P."/>
            <person name="Brown G."/>
            <person name="Chen H.C."/>
            <person name="Ermolaeva O."/>
            <person name="Hlavina W."/>
            <person name="Kapustin Y."/>
            <person name="Kiryutin B."/>
            <person name="Kitts P."/>
            <person name="Maglott D."/>
            <person name="Pruitt K."/>
            <person name="Sapojnikov V."/>
            <person name="Souvorov A."/>
            <person name="Mackey A.J."/>
            <person name="Waterhouse R.M."/>
            <person name="Wyder S."/>
            <person name="Zdobnov E.M."/>
            <person name="Zdobnov E.M."/>
            <person name="Wyder S."/>
            <person name="Kriventseva E.V."/>
            <person name="Kadowaki T."/>
            <person name="Bork P."/>
            <person name="Aranda M."/>
            <person name="Bao R."/>
            <person name="Beermann A."/>
            <person name="Berns N."/>
            <person name="Bolognesi R."/>
            <person name="Bonneton F."/>
            <person name="Bopp D."/>
            <person name="Brown S.J."/>
            <person name="Bucher G."/>
            <person name="Butts T."/>
            <person name="Chaumot A."/>
            <person name="Denell R.E."/>
            <person name="Ferrier D.E."/>
            <person name="Friedrich M."/>
            <person name="Gordon C.M."/>
            <person name="Jindra M."/>
            <person name="Klingler M."/>
            <person name="Lan Q."/>
            <person name="Lattorff H.M."/>
            <person name="Laudet V."/>
            <person name="von Levetsow C."/>
            <person name="Liu Z."/>
            <person name="Lutz R."/>
            <person name="Lynch J.A."/>
            <person name="da Fonseca R.N."/>
            <person name="Posnien N."/>
            <person name="Reuter R."/>
            <person name="Roth S."/>
            <person name="Savard J."/>
            <person name="Schinko J.B."/>
            <person name="Schmitt C."/>
            <person name="Schoppmeier M."/>
            <person name="Schroder R."/>
            <person name="Shippy T.D."/>
            <person name="Simonnet F."/>
            <person name="Marques-Souza H."/>
            <person name="Tautz D."/>
            <person name="Tomoyasu Y."/>
            <person name="Trauner J."/>
            <person name="Van der Zee M."/>
            <person name="Vervoort M."/>
            <person name="Wittkopp N."/>
            <person name="Wimmer E.A."/>
            <person name="Yang X."/>
            <person name="Jones A.K."/>
            <person name="Sattelle D.B."/>
            <person name="Ebert P.R."/>
            <person name="Nelson D."/>
            <person name="Scott J.G."/>
            <person name="Beeman R.W."/>
            <person name="Muthukrishnan S."/>
            <person name="Kramer K.J."/>
            <person name="Arakane Y."/>
            <person name="Beeman R.W."/>
            <person name="Zhu Q."/>
            <person name="Hogenkamp D."/>
            <person name="Dixit R."/>
            <person name="Oppert B."/>
            <person name="Jiang H."/>
            <person name="Zou Z."/>
            <person name="Marshall J."/>
            <person name="Elpidina E."/>
            <person name="Vinokurov K."/>
            <person name="Oppert C."/>
            <person name="Zou Z."/>
            <person name="Evans J."/>
            <person name="Lu Z."/>
            <person name="Zhao P."/>
            <person name="Sumathipala N."/>
            <person name="Altincicek B."/>
            <person name="Vilcinskas A."/>
            <person name="Williams M."/>
            <person name="Hultmark D."/>
            <person name="Hetru C."/>
            <person name="Jiang H."/>
            <person name="Grimmelikhuijzen C.J."/>
            <person name="Hauser F."/>
            <person name="Cazzamali G."/>
            <person name="Williamson M."/>
            <person name="Park Y."/>
            <person name="Li B."/>
            <person name="Tanaka Y."/>
            <person name="Predel R."/>
            <person name="Neupert S."/>
            <person name="Schachtner J."/>
            <person name="Verleyen P."/>
            <person name="Raible F."/>
            <person name="Bork P."/>
            <person name="Friedrich M."/>
            <person name="Walden K.K."/>
            <person name="Robertson H.M."/>
            <person name="Angeli S."/>
            <person name="Foret S."/>
            <person name="Bucher G."/>
            <person name="Schuetz S."/>
            <person name="Maleszka R."/>
            <person name="Wimmer E.A."/>
            <person name="Beeman R.W."/>
            <person name="Lorenzen M."/>
            <person name="Tomoyasu Y."/>
            <person name="Miller S.C."/>
            <person name="Grossmann D."/>
            <person name="Bucher G."/>
        </authorList>
    </citation>
    <scope>NUCLEOTIDE SEQUENCE [LARGE SCALE GENOMIC DNA]</scope>
    <source>
        <strain evidence="8 9">Georgia GA2</strain>
    </source>
</reference>